<dbReference type="CDD" id="cd13590">
    <property type="entry name" value="PBP2_PotD_PotF_like"/>
    <property type="match status" value="1"/>
</dbReference>
<dbReference type="PROSITE" id="PS51257">
    <property type="entry name" value="PROKAR_LIPOPROTEIN"/>
    <property type="match status" value="1"/>
</dbReference>
<keyword evidence="4" id="KW-0574">Periplasm</keyword>
<accession>A0A4P8IA09</accession>
<dbReference type="PANTHER" id="PTHR30222:SF17">
    <property type="entry name" value="SPERMIDINE_PUTRESCINE-BINDING PERIPLASMIC PROTEIN"/>
    <property type="match status" value="1"/>
</dbReference>
<dbReference type="PIRSF" id="PIRSF019574">
    <property type="entry name" value="Periplasmic_polyamine_BP"/>
    <property type="match status" value="1"/>
</dbReference>
<feature type="binding site" evidence="5">
    <location>
        <position position="95"/>
    </location>
    <ligand>
        <name>spermidine</name>
        <dbReference type="ChEBI" id="CHEBI:57834"/>
    </ligand>
</feature>
<dbReference type="SUPFAM" id="SSF53850">
    <property type="entry name" value="Periplasmic binding protein-like II"/>
    <property type="match status" value="1"/>
</dbReference>
<gene>
    <name evidence="7" type="ORF">AR1Y2_0968</name>
</gene>
<feature type="signal peptide" evidence="6">
    <location>
        <begin position="1"/>
        <end position="21"/>
    </location>
</feature>
<dbReference type="OrthoDB" id="9769319at2"/>
<keyword evidence="3 6" id="KW-0732">Signal</keyword>
<evidence type="ECO:0000256" key="2">
    <source>
        <dbReference type="ARBA" id="ARBA00022448"/>
    </source>
</evidence>
<organism evidence="7 8">
    <name type="scientific">Anaerostipes rhamnosivorans</name>
    <dbReference type="NCBI Taxonomy" id="1229621"/>
    <lineage>
        <taxon>Bacteria</taxon>
        <taxon>Bacillati</taxon>
        <taxon>Bacillota</taxon>
        <taxon>Clostridia</taxon>
        <taxon>Lachnospirales</taxon>
        <taxon>Lachnospiraceae</taxon>
        <taxon>Anaerostipes</taxon>
    </lineage>
</organism>
<comment type="subcellular location">
    <subcellularLocation>
        <location evidence="1">Periplasm</location>
    </subcellularLocation>
</comment>
<dbReference type="InterPro" id="IPR006059">
    <property type="entry name" value="SBP"/>
</dbReference>
<reference evidence="7 8" key="1">
    <citation type="submission" date="2019-05" db="EMBL/GenBank/DDBJ databases">
        <title>Complete genome sequencing of Anaerostipes rhamnosivorans.</title>
        <authorList>
            <person name="Bui T.P.N."/>
            <person name="de Vos W.M."/>
        </authorList>
    </citation>
    <scope>NUCLEOTIDE SEQUENCE [LARGE SCALE GENOMIC DNA]</scope>
    <source>
        <strain evidence="7 8">1y2</strain>
    </source>
</reference>
<evidence type="ECO:0000256" key="5">
    <source>
        <dbReference type="PIRSR" id="PIRSR019574-1"/>
    </source>
</evidence>
<sequence length="359" mass="40623">MRKRNVTVLLLLMALTVSLLAGCGGKEEEKTKDGYAKKLYVYNWTEYIPQSVMDGFEKEYGIKVVESTFTSNEEMLAKLTAGGTGQYDMTIASNYVIDAMKEQDLIEPIQKDEIENVKYLDKSALNQPFDKNNEYTIPYMTSFTVLCGNKKKLKELNVDIKSFNDLTNPKLKNNIVLVDDIREIAAMALKVKGYSSSTTNKNEIMSTLPWLKKLAKNVKVYDADAPKSVLISNDVAVGLVYSMDAAMAIEENKDLDVIYTKEAAQKCLDNFVIIKGAKHAKEARLFINYVLRPENYKKVLDEYYGVCINTGTKKLLDDHYLKNPGANVDQKELKRAEYIDDVKDAASVYDDLYTKLKTE</sequence>
<dbReference type="GO" id="GO:0015846">
    <property type="term" value="P:polyamine transport"/>
    <property type="evidence" value="ECO:0007669"/>
    <property type="project" value="InterPro"/>
</dbReference>
<dbReference type="Gene3D" id="3.40.190.10">
    <property type="entry name" value="Periplasmic binding protein-like II"/>
    <property type="match status" value="2"/>
</dbReference>
<keyword evidence="2" id="KW-0813">Transport</keyword>
<name>A0A4P8IA09_9FIRM</name>
<dbReference type="PANTHER" id="PTHR30222">
    <property type="entry name" value="SPERMIDINE/PUTRESCINE-BINDING PERIPLASMIC PROTEIN"/>
    <property type="match status" value="1"/>
</dbReference>
<feature type="binding site" evidence="5">
    <location>
        <begin position="180"/>
        <end position="183"/>
    </location>
    <ligand>
        <name>spermidine</name>
        <dbReference type="ChEBI" id="CHEBI:57834"/>
    </ligand>
</feature>
<dbReference type="InterPro" id="IPR001188">
    <property type="entry name" value="Sperm_putr-bd"/>
</dbReference>
<dbReference type="EMBL" id="CP040058">
    <property type="protein sequence ID" value="QCP34422.1"/>
    <property type="molecule type" value="Genomic_DNA"/>
</dbReference>
<proteinExistence type="predicted"/>
<dbReference type="GO" id="GO:0019808">
    <property type="term" value="F:polyamine binding"/>
    <property type="evidence" value="ECO:0007669"/>
    <property type="project" value="InterPro"/>
</dbReference>
<dbReference type="GO" id="GO:0042597">
    <property type="term" value="C:periplasmic space"/>
    <property type="evidence" value="ECO:0007669"/>
    <property type="project" value="UniProtKB-SubCell"/>
</dbReference>
<keyword evidence="8" id="KW-1185">Reference proteome</keyword>
<dbReference type="PRINTS" id="PR00909">
    <property type="entry name" value="SPERMDNBNDNG"/>
</dbReference>
<evidence type="ECO:0000313" key="7">
    <source>
        <dbReference type="EMBL" id="QCP34422.1"/>
    </source>
</evidence>
<evidence type="ECO:0000256" key="4">
    <source>
        <dbReference type="ARBA" id="ARBA00022764"/>
    </source>
</evidence>
<dbReference type="RefSeq" id="WP_137327960.1">
    <property type="nucleotide sequence ID" value="NZ_CP040058.1"/>
</dbReference>
<dbReference type="Proteomes" id="UP000298653">
    <property type="component" value="Chromosome"/>
</dbReference>
<dbReference type="AlphaFoldDB" id="A0A4P8IA09"/>
<feature type="chain" id="PRO_5039545821" evidence="6">
    <location>
        <begin position="22"/>
        <end position="359"/>
    </location>
</feature>
<feature type="binding site" evidence="5">
    <location>
        <position position="46"/>
    </location>
    <ligand>
        <name>spermidine</name>
        <dbReference type="ChEBI" id="CHEBI:57834"/>
    </ligand>
</feature>
<protein>
    <submittedName>
        <fullName evidence="7">Extracellular solute-binding protein, family 1</fullName>
    </submittedName>
</protein>
<evidence type="ECO:0000256" key="1">
    <source>
        <dbReference type="ARBA" id="ARBA00004418"/>
    </source>
</evidence>
<evidence type="ECO:0000313" key="8">
    <source>
        <dbReference type="Proteomes" id="UP000298653"/>
    </source>
</evidence>
<evidence type="ECO:0000256" key="6">
    <source>
        <dbReference type="SAM" id="SignalP"/>
    </source>
</evidence>
<evidence type="ECO:0000256" key="3">
    <source>
        <dbReference type="ARBA" id="ARBA00022729"/>
    </source>
</evidence>
<dbReference type="Pfam" id="PF13416">
    <property type="entry name" value="SBP_bac_8"/>
    <property type="match status" value="1"/>
</dbReference>
<dbReference type="KEGG" id="arf:AR1Y2_0968"/>